<evidence type="ECO:0000313" key="3">
    <source>
        <dbReference type="Proteomes" id="UP000681340"/>
    </source>
</evidence>
<dbReference type="Proteomes" id="UP000681340">
    <property type="component" value="Unassembled WGS sequence"/>
</dbReference>
<evidence type="ECO:0000313" key="2">
    <source>
        <dbReference type="EMBL" id="GIM65209.1"/>
    </source>
</evidence>
<dbReference type="EMBL" id="BOQL01000016">
    <property type="protein sequence ID" value="GIM65209.1"/>
    <property type="molecule type" value="Genomic_DNA"/>
</dbReference>
<protein>
    <submittedName>
        <fullName evidence="2">Uncharacterized protein</fullName>
    </submittedName>
</protein>
<feature type="region of interest" description="Disordered" evidence="1">
    <location>
        <begin position="57"/>
        <end position="82"/>
    </location>
</feature>
<keyword evidence="3" id="KW-1185">Reference proteome</keyword>
<organism evidence="2 3">
    <name type="scientific">Actinoplanes auranticolor</name>
    <dbReference type="NCBI Taxonomy" id="47988"/>
    <lineage>
        <taxon>Bacteria</taxon>
        <taxon>Bacillati</taxon>
        <taxon>Actinomycetota</taxon>
        <taxon>Actinomycetes</taxon>
        <taxon>Micromonosporales</taxon>
        <taxon>Micromonosporaceae</taxon>
        <taxon>Actinoplanes</taxon>
    </lineage>
</organism>
<proteinExistence type="predicted"/>
<accession>A0A919VH81</accession>
<feature type="region of interest" description="Disordered" evidence="1">
    <location>
        <begin position="1"/>
        <end position="28"/>
    </location>
</feature>
<name>A0A919VH81_9ACTN</name>
<dbReference type="AlphaFoldDB" id="A0A919VH81"/>
<evidence type="ECO:0000256" key="1">
    <source>
        <dbReference type="SAM" id="MobiDB-lite"/>
    </source>
</evidence>
<sequence>MDRNDSDAVRLEGRAGGAGPGRAGEGFSGRFGIFVSFPGRMDRWPFAGRRHRVGRFTLARRPSASQDRCRPGPLSRLNANNP</sequence>
<comment type="caution">
    <text evidence="2">The sequence shown here is derived from an EMBL/GenBank/DDBJ whole genome shotgun (WGS) entry which is preliminary data.</text>
</comment>
<feature type="compositionally biased region" description="Gly residues" evidence="1">
    <location>
        <begin position="14"/>
        <end position="28"/>
    </location>
</feature>
<gene>
    <name evidence="2" type="ORF">Aau02nite_15490</name>
</gene>
<reference evidence="2" key="1">
    <citation type="submission" date="2021-03" db="EMBL/GenBank/DDBJ databases">
        <title>Whole genome shotgun sequence of Actinoplanes auranticolor NBRC 12245.</title>
        <authorList>
            <person name="Komaki H."/>
            <person name="Tamura T."/>
        </authorList>
    </citation>
    <scope>NUCLEOTIDE SEQUENCE</scope>
    <source>
        <strain evidence="2">NBRC 12245</strain>
    </source>
</reference>
<feature type="compositionally biased region" description="Basic and acidic residues" evidence="1">
    <location>
        <begin position="1"/>
        <end position="13"/>
    </location>
</feature>